<dbReference type="GO" id="GO:0005524">
    <property type="term" value="F:ATP binding"/>
    <property type="evidence" value="ECO:0007669"/>
    <property type="project" value="InterPro"/>
</dbReference>
<dbReference type="AlphaFoldDB" id="A0A285P8Y5"/>
<accession>A0A285P8Y5</accession>
<dbReference type="EMBL" id="OBEK01000009">
    <property type="protein sequence ID" value="SNZ18182.1"/>
    <property type="molecule type" value="Genomic_DNA"/>
</dbReference>
<sequence length="310" mass="34606">MTESPNMKSSATDLRSGIRLTGKWHNGTYPLIRKLGSGAIGSVYLTERNGVQAALKISDKRTSITMEVNVLQSLKKVQGHFLGPCLLETDDYSSPSGKLYTFYVMEYIQGSRLDDYVKKKGSEWLPVLLLGLLEDLEHLHQAGWVFGDLKLDNLVVSDNPIRLRWVDVGGTTQIGRAIKEYTEFYDRGHWGMGSRKAEPTYDLFALAMTALEVIHGSRFNKGETPKVTLKKSLTRAGLLRPILEKALAGKYPSSIAMKQDMMKLLMKQNIPAAVSKQVPPARRSKRKTGIGECLLLSGYGFVCYVLYLLQ</sequence>
<evidence type="ECO:0000313" key="3">
    <source>
        <dbReference type="Proteomes" id="UP000219356"/>
    </source>
</evidence>
<keyword evidence="2" id="KW-0418">Kinase</keyword>
<protein>
    <submittedName>
        <fullName evidence="2">Serine/threonine protein kinase</fullName>
    </submittedName>
</protein>
<dbReference type="PANTHER" id="PTHR44167:SF31">
    <property type="entry name" value="PROTEIN CBG02007"/>
    <property type="match status" value="1"/>
</dbReference>
<evidence type="ECO:0000313" key="2">
    <source>
        <dbReference type="EMBL" id="SNZ18182.1"/>
    </source>
</evidence>
<reference evidence="3" key="1">
    <citation type="submission" date="2017-09" db="EMBL/GenBank/DDBJ databases">
        <authorList>
            <person name="Varghese N."/>
            <person name="Submissions S."/>
        </authorList>
    </citation>
    <scope>NUCLEOTIDE SEQUENCE [LARGE SCALE GENOMIC DNA]</scope>
    <source>
        <strain evidence="3">CGMCC 1.8913</strain>
    </source>
</reference>
<dbReference type="InterPro" id="IPR011009">
    <property type="entry name" value="Kinase-like_dom_sf"/>
</dbReference>
<gene>
    <name evidence="2" type="ORF">SAMN05421503_3515</name>
</gene>
<dbReference type="SMART" id="SM00220">
    <property type="entry name" value="S_TKc"/>
    <property type="match status" value="1"/>
</dbReference>
<evidence type="ECO:0000259" key="1">
    <source>
        <dbReference type="PROSITE" id="PS50011"/>
    </source>
</evidence>
<dbReference type="Proteomes" id="UP000219356">
    <property type="component" value="Unassembled WGS sequence"/>
</dbReference>
<dbReference type="STRING" id="586416.GZ22_11240"/>
<dbReference type="InterPro" id="IPR000719">
    <property type="entry name" value="Prot_kinase_dom"/>
</dbReference>
<keyword evidence="2" id="KW-0808">Transferase</keyword>
<dbReference type="RefSeq" id="WP_245864852.1">
    <property type="nucleotide sequence ID" value="NZ_OBEK01000009.1"/>
</dbReference>
<dbReference type="PROSITE" id="PS50011">
    <property type="entry name" value="PROTEIN_KINASE_DOM"/>
    <property type="match status" value="1"/>
</dbReference>
<name>A0A285P8Y5_9BACI</name>
<dbReference type="GO" id="GO:0004674">
    <property type="term" value="F:protein serine/threonine kinase activity"/>
    <property type="evidence" value="ECO:0007669"/>
    <property type="project" value="UniProtKB-KW"/>
</dbReference>
<proteinExistence type="predicted"/>
<dbReference type="Gene3D" id="1.10.510.10">
    <property type="entry name" value="Transferase(Phosphotransferase) domain 1"/>
    <property type="match status" value="1"/>
</dbReference>
<dbReference type="PANTHER" id="PTHR44167">
    <property type="entry name" value="OVARIAN-SPECIFIC SERINE/THREONINE-PROTEIN KINASE LOK-RELATED"/>
    <property type="match status" value="1"/>
</dbReference>
<dbReference type="SUPFAM" id="SSF56112">
    <property type="entry name" value="Protein kinase-like (PK-like)"/>
    <property type="match status" value="1"/>
</dbReference>
<keyword evidence="3" id="KW-1185">Reference proteome</keyword>
<dbReference type="Pfam" id="PF00069">
    <property type="entry name" value="Pkinase"/>
    <property type="match status" value="1"/>
</dbReference>
<dbReference type="GO" id="GO:0005737">
    <property type="term" value="C:cytoplasm"/>
    <property type="evidence" value="ECO:0007669"/>
    <property type="project" value="TreeGrafter"/>
</dbReference>
<organism evidence="2 3">
    <name type="scientific">Terribacillus aidingensis</name>
    <dbReference type="NCBI Taxonomy" id="586416"/>
    <lineage>
        <taxon>Bacteria</taxon>
        <taxon>Bacillati</taxon>
        <taxon>Bacillota</taxon>
        <taxon>Bacilli</taxon>
        <taxon>Bacillales</taxon>
        <taxon>Bacillaceae</taxon>
        <taxon>Terribacillus</taxon>
    </lineage>
</organism>
<feature type="domain" description="Protein kinase" evidence="1">
    <location>
        <begin position="29"/>
        <end position="310"/>
    </location>
</feature>
<keyword evidence="2" id="KW-0723">Serine/threonine-protein kinase</keyword>